<name>A0A420ILV9_9PEZI</name>
<reference evidence="6 7" key="1">
    <citation type="journal article" date="2018" name="BMC Genomics">
        <title>Comparative genome analyses reveal sequence features reflecting distinct modes of host-adaptation between dicot and monocot powdery mildew.</title>
        <authorList>
            <person name="Wu Y."/>
            <person name="Ma X."/>
            <person name="Pan Z."/>
            <person name="Kale S.D."/>
            <person name="Song Y."/>
            <person name="King H."/>
            <person name="Zhang Q."/>
            <person name="Presley C."/>
            <person name="Deng X."/>
            <person name="Wei C.I."/>
            <person name="Xiao S."/>
        </authorList>
    </citation>
    <scope>NUCLEOTIDE SEQUENCE [LARGE SCALE GENOMIC DNA]</scope>
    <source>
        <strain evidence="6">UMSG3</strain>
    </source>
</reference>
<dbReference type="InterPro" id="IPR002893">
    <property type="entry name" value="Znf_MYND"/>
</dbReference>
<proteinExistence type="predicted"/>
<organism evidence="6 7">
    <name type="scientific">Golovinomyces cichoracearum</name>
    <dbReference type="NCBI Taxonomy" id="62708"/>
    <lineage>
        <taxon>Eukaryota</taxon>
        <taxon>Fungi</taxon>
        <taxon>Dikarya</taxon>
        <taxon>Ascomycota</taxon>
        <taxon>Pezizomycotina</taxon>
        <taxon>Leotiomycetes</taxon>
        <taxon>Erysiphales</taxon>
        <taxon>Erysiphaceae</taxon>
        <taxon>Golovinomyces</taxon>
    </lineage>
</organism>
<dbReference type="SUPFAM" id="SSF144232">
    <property type="entry name" value="HIT/MYND zinc finger-like"/>
    <property type="match status" value="1"/>
</dbReference>
<evidence type="ECO:0000256" key="3">
    <source>
        <dbReference type="ARBA" id="ARBA00022833"/>
    </source>
</evidence>
<evidence type="ECO:0000256" key="2">
    <source>
        <dbReference type="ARBA" id="ARBA00022771"/>
    </source>
</evidence>
<dbReference type="Pfam" id="PF01753">
    <property type="entry name" value="zf-MYND"/>
    <property type="match status" value="1"/>
</dbReference>
<evidence type="ECO:0000259" key="5">
    <source>
        <dbReference type="PROSITE" id="PS50865"/>
    </source>
</evidence>
<accession>A0A420ILV9</accession>
<evidence type="ECO:0000256" key="4">
    <source>
        <dbReference type="PROSITE-ProRule" id="PRU00134"/>
    </source>
</evidence>
<keyword evidence="7" id="KW-1185">Reference proteome</keyword>
<dbReference type="Proteomes" id="UP000283383">
    <property type="component" value="Unassembled WGS sequence"/>
</dbReference>
<sequence>MIKEKTCGNCKKTAEAKELTCLKACSRCKAAFYCGRDCQKADYKIHKKICTKLIEQSNSYSAPRLRDLERHIPDPFTRLDKGTYLYDRPEIDTFKLLIDSFRMRQADDFEYENKITPPSIYSGAPSSIKPFRQYLDRATACKDLLPSWFTPEKIEECVIFGESGAWSDIRKKTTKQGIIQHYGNEKMPLQLRLLAEAIYGIGSMGQNGSHMRKLMRQMESGGFSNGQTMSMIDVSQNGY</sequence>
<dbReference type="Gene3D" id="6.10.140.2220">
    <property type="match status" value="1"/>
</dbReference>
<evidence type="ECO:0000313" key="6">
    <source>
        <dbReference type="EMBL" id="RKF75511.1"/>
    </source>
</evidence>
<evidence type="ECO:0000313" key="7">
    <source>
        <dbReference type="Proteomes" id="UP000283383"/>
    </source>
</evidence>
<keyword evidence="3" id="KW-0862">Zinc</keyword>
<dbReference type="GO" id="GO:0008270">
    <property type="term" value="F:zinc ion binding"/>
    <property type="evidence" value="ECO:0007669"/>
    <property type="project" value="UniProtKB-KW"/>
</dbReference>
<comment type="caution">
    <text evidence="6">The sequence shown here is derived from an EMBL/GenBank/DDBJ whole genome shotgun (WGS) entry which is preliminary data.</text>
</comment>
<evidence type="ECO:0000256" key="1">
    <source>
        <dbReference type="ARBA" id="ARBA00022723"/>
    </source>
</evidence>
<dbReference type="EMBL" id="MCBQ01008435">
    <property type="protein sequence ID" value="RKF75511.1"/>
    <property type="molecule type" value="Genomic_DNA"/>
</dbReference>
<dbReference type="PROSITE" id="PS50865">
    <property type="entry name" value="ZF_MYND_2"/>
    <property type="match status" value="1"/>
</dbReference>
<dbReference type="PROSITE" id="PS01360">
    <property type="entry name" value="ZF_MYND_1"/>
    <property type="match status" value="1"/>
</dbReference>
<feature type="domain" description="MYND-type" evidence="5">
    <location>
        <begin position="7"/>
        <end position="50"/>
    </location>
</feature>
<keyword evidence="1" id="KW-0479">Metal-binding</keyword>
<dbReference type="AlphaFoldDB" id="A0A420ILV9"/>
<dbReference type="STRING" id="62708.A0A420ILV9"/>
<keyword evidence="2 4" id="KW-0863">Zinc-finger</keyword>
<gene>
    <name evidence="6" type="ORF">GcM3_084019</name>
</gene>
<protein>
    <recommendedName>
        <fullName evidence="5">MYND-type domain-containing protein</fullName>
    </recommendedName>
</protein>